<evidence type="ECO:0000313" key="3">
    <source>
        <dbReference type="Proteomes" id="UP000242683"/>
    </source>
</evidence>
<sequence>MIATVFLLLWSSRLYQASVAIPMANMQACQAAISKLDDSGWVSSVAGSRAICIETGLKS</sequence>
<comment type="caution">
    <text evidence="2">The sequence shown here is derived from an EMBL/GenBank/DDBJ whole genome shotgun (WGS) entry which is preliminary data.</text>
</comment>
<evidence type="ECO:0000256" key="1">
    <source>
        <dbReference type="SAM" id="SignalP"/>
    </source>
</evidence>
<evidence type="ECO:0000313" key="2">
    <source>
        <dbReference type="EMBL" id="OUJ05335.1"/>
    </source>
</evidence>
<proteinExistence type="predicted"/>
<dbReference type="Proteomes" id="UP000242683">
    <property type="component" value="Unassembled WGS sequence"/>
</dbReference>
<feature type="signal peptide" evidence="1">
    <location>
        <begin position="1"/>
        <end position="17"/>
    </location>
</feature>
<reference evidence="3" key="1">
    <citation type="submission" date="2014-06" db="EMBL/GenBank/DDBJ databases">
        <authorList>
            <person name="Winans N.J."/>
            <person name="Newell P.D."/>
            <person name="Douglas A.E."/>
        </authorList>
    </citation>
    <scope>NUCLEOTIDE SEQUENCE [LARGE SCALE GENOMIC DNA]</scope>
    <source>
        <strain evidence="3">DsW_057</strain>
    </source>
</reference>
<dbReference type="EMBL" id="JOPG01000020">
    <property type="protein sequence ID" value="OUJ05335.1"/>
    <property type="molecule type" value="Genomic_DNA"/>
</dbReference>
<gene>
    <name evidence="2" type="ORF">HK23_06060</name>
</gene>
<name>A0A1Y3G4P5_9PROT</name>
<accession>A0A1Y3G4P5</accession>
<keyword evidence="1" id="KW-0732">Signal</keyword>
<dbReference type="AlphaFoldDB" id="A0A1Y3G4P5"/>
<organism evidence="2 3">
    <name type="scientific">Acetobacter malorum</name>
    <dbReference type="NCBI Taxonomy" id="178901"/>
    <lineage>
        <taxon>Bacteria</taxon>
        <taxon>Pseudomonadati</taxon>
        <taxon>Pseudomonadota</taxon>
        <taxon>Alphaproteobacteria</taxon>
        <taxon>Acetobacterales</taxon>
        <taxon>Acetobacteraceae</taxon>
        <taxon>Acetobacter</taxon>
    </lineage>
</organism>
<protein>
    <submittedName>
        <fullName evidence="2">Uncharacterized protein</fullName>
    </submittedName>
</protein>
<feature type="chain" id="PRO_5012711684" evidence="1">
    <location>
        <begin position="18"/>
        <end position="59"/>
    </location>
</feature>
<dbReference type="RefSeq" id="WP_086653755.1">
    <property type="nucleotide sequence ID" value="NZ_JOPG01000020.1"/>
</dbReference>
<dbReference type="OrthoDB" id="7223663at2"/>